<organism evidence="1 2">
    <name type="scientific">Aspergillus sergii</name>
    <dbReference type="NCBI Taxonomy" id="1034303"/>
    <lineage>
        <taxon>Eukaryota</taxon>
        <taxon>Fungi</taxon>
        <taxon>Dikarya</taxon>
        <taxon>Ascomycota</taxon>
        <taxon>Pezizomycotina</taxon>
        <taxon>Eurotiomycetes</taxon>
        <taxon>Eurotiomycetidae</taxon>
        <taxon>Eurotiales</taxon>
        <taxon>Aspergillaceae</taxon>
        <taxon>Aspergillus</taxon>
        <taxon>Aspergillus subgen. Circumdati</taxon>
    </lineage>
</organism>
<dbReference type="AlphaFoldDB" id="A0A5N6XA62"/>
<name>A0A5N6XA62_9EURO</name>
<gene>
    <name evidence="1" type="ORF">BDV39DRAFT_170814</name>
</gene>
<sequence>MHSLRANDTYIAGLWRNTLCLDLLWRGNRESELATWQAPSWSWASINGKVTFLINEQNVHGFRPMLSYVTHHCTPLHPTDEGCFGGLQSASLTVKGKLKSAIWNCPGHSLTIGKAHRHGSFLEDTDSWSGPTTKESPLYILQVGDMFSGGRRTESYYICLRQVDARLQTYERVGLFYEKERPSSLERLWQTIGATTITLV</sequence>
<reference evidence="2" key="1">
    <citation type="submission" date="2019-04" db="EMBL/GenBank/DDBJ databases">
        <title>Friends and foes A comparative genomics studyof 23 Aspergillus species from section Flavi.</title>
        <authorList>
            <consortium name="DOE Joint Genome Institute"/>
            <person name="Kjaerbolling I."/>
            <person name="Vesth T."/>
            <person name="Frisvad J.C."/>
            <person name="Nybo J.L."/>
            <person name="Theobald S."/>
            <person name="Kildgaard S."/>
            <person name="Isbrandt T."/>
            <person name="Kuo A."/>
            <person name="Sato A."/>
            <person name="Lyhne E.K."/>
            <person name="Kogle M.E."/>
            <person name="Wiebenga A."/>
            <person name="Kun R.S."/>
            <person name="Lubbers R.J."/>
            <person name="Makela M.R."/>
            <person name="Barry K."/>
            <person name="Chovatia M."/>
            <person name="Clum A."/>
            <person name="Daum C."/>
            <person name="Haridas S."/>
            <person name="He G."/>
            <person name="LaButti K."/>
            <person name="Lipzen A."/>
            <person name="Mondo S."/>
            <person name="Riley R."/>
            <person name="Salamov A."/>
            <person name="Simmons B.A."/>
            <person name="Magnuson J.K."/>
            <person name="Henrissat B."/>
            <person name="Mortensen U.H."/>
            <person name="Larsen T.O."/>
            <person name="Devries R.P."/>
            <person name="Grigoriev I.V."/>
            <person name="Machida M."/>
            <person name="Baker S.E."/>
            <person name="Andersen M.R."/>
        </authorList>
    </citation>
    <scope>NUCLEOTIDE SEQUENCE [LARGE SCALE GENOMIC DNA]</scope>
    <source>
        <strain evidence="2">CBS 130017</strain>
    </source>
</reference>
<protein>
    <submittedName>
        <fullName evidence="1">Uncharacterized protein</fullName>
    </submittedName>
</protein>
<dbReference type="EMBL" id="ML741775">
    <property type="protein sequence ID" value="KAE8330145.1"/>
    <property type="molecule type" value="Genomic_DNA"/>
</dbReference>
<proteinExistence type="predicted"/>
<accession>A0A5N6XA62</accession>
<evidence type="ECO:0000313" key="1">
    <source>
        <dbReference type="EMBL" id="KAE8330145.1"/>
    </source>
</evidence>
<evidence type="ECO:0000313" key="2">
    <source>
        <dbReference type="Proteomes" id="UP000325945"/>
    </source>
</evidence>
<keyword evidence="2" id="KW-1185">Reference proteome</keyword>
<dbReference type="Proteomes" id="UP000325945">
    <property type="component" value="Unassembled WGS sequence"/>
</dbReference>
<dbReference type="PANTHER" id="PTHR33112:SF16">
    <property type="entry name" value="HETEROKARYON INCOMPATIBILITY DOMAIN-CONTAINING PROTEIN"/>
    <property type="match status" value="1"/>
</dbReference>
<dbReference type="PANTHER" id="PTHR33112">
    <property type="entry name" value="DOMAIN PROTEIN, PUTATIVE-RELATED"/>
    <property type="match status" value="1"/>
</dbReference>